<organism evidence="5 6">
    <name type="scientific">Urinicoccus massiliensis</name>
    <dbReference type="NCBI Taxonomy" id="1723382"/>
    <lineage>
        <taxon>Bacteria</taxon>
        <taxon>Bacillati</taxon>
        <taxon>Bacillota</taxon>
        <taxon>Tissierellia</taxon>
        <taxon>Tissierellales</taxon>
        <taxon>Peptoniphilaceae</taxon>
        <taxon>Urinicoccus</taxon>
    </lineage>
</organism>
<evidence type="ECO:0000256" key="2">
    <source>
        <dbReference type="ARBA" id="ARBA00023125"/>
    </source>
</evidence>
<dbReference type="InterPro" id="IPR011991">
    <property type="entry name" value="ArsR-like_HTH"/>
</dbReference>
<name>A0A8H2R198_9FIRM</name>
<dbReference type="PANTHER" id="PTHR43132">
    <property type="entry name" value="ARSENICAL RESISTANCE OPERON REPRESSOR ARSR-RELATED"/>
    <property type="match status" value="1"/>
</dbReference>
<keyword evidence="6" id="KW-1185">Reference proteome</keyword>
<dbReference type="PROSITE" id="PS50987">
    <property type="entry name" value="HTH_ARSR_2"/>
    <property type="match status" value="1"/>
</dbReference>
<dbReference type="InterPro" id="IPR001845">
    <property type="entry name" value="HTH_ArsR_DNA-bd_dom"/>
</dbReference>
<gene>
    <name evidence="5" type="primary">czrA_1</name>
    <name evidence="5" type="ORF">NCTC13150_00980</name>
</gene>
<dbReference type="NCBIfam" id="NF033788">
    <property type="entry name" value="HTH_metalloreg"/>
    <property type="match status" value="1"/>
</dbReference>
<feature type="domain" description="HTH arsR-type" evidence="4">
    <location>
        <begin position="20"/>
        <end position="112"/>
    </location>
</feature>
<dbReference type="SUPFAM" id="SSF46785">
    <property type="entry name" value="Winged helix' DNA-binding domain"/>
    <property type="match status" value="1"/>
</dbReference>
<keyword evidence="1" id="KW-0805">Transcription regulation</keyword>
<dbReference type="RefSeq" id="WP_131749062.1">
    <property type="nucleotide sequence ID" value="NZ_CAACYI010000001.1"/>
</dbReference>
<protein>
    <submittedName>
        <fullName evidence="5">HTH-type transcriptional repressor CzrA</fullName>
    </submittedName>
</protein>
<dbReference type="Pfam" id="PF01022">
    <property type="entry name" value="HTH_5"/>
    <property type="match status" value="1"/>
</dbReference>
<keyword evidence="2" id="KW-0238">DNA-binding</keyword>
<dbReference type="GO" id="GO:0003677">
    <property type="term" value="F:DNA binding"/>
    <property type="evidence" value="ECO:0007669"/>
    <property type="project" value="UniProtKB-KW"/>
</dbReference>
<dbReference type="AlphaFoldDB" id="A0A8H2R198"/>
<dbReference type="SMART" id="SM00418">
    <property type="entry name" value="HTH_ARSR"/>
    <property type="match status" value="1"/>
</dbReference>
<dbReference type="CDD" id="cd00090">
    <property type="entry name" value="HTH_ARSR"/>
    <property type="match status" value="1"/>
</dbReference>
<accession>A0A8H2R198</accession>
<dbReference type="Gene3D" id="1.10.10.10">
    <property type="entry name" value="Winged helix-like DNA-binding domain superfamily/Winged helix DNA-binding domain"/>
    <property type="match status" value="1"/>
</dbReference>
<dbReference type="InterPro" id="IPR036388">
    <property type="entry name" value="WH-like_DNA-bd_sf"/>
</dbReference>
<dbReference type="EMBL" id="CAACYI010000001">
    <property type="protein sequence ID" value="VFB16453.1"/>
    <property type="molecule type" value="Genomic_DNA"/>
</dbReference>
<evidence type="ECO:0000313" key="6">
    <source>
        <dbReference type="Proteomes" id="UP000377798"/>
    </source>
</evidence>
<dbReference type="PRINTS" id="PR00778">
    <property type="entry name" value="HTHARSR"/>
</dbReference>
<reference evidence="5 6" key="1">
    <citation type="submission" date="2019-02" db="EMBL/GenBank/DDBJ databases">
        <authorList>
            <consortium name="Pathogen Informatics"/>
        </authorList>
    </citation>
    <scope>NUCLEOTIDE SEQUENCE [LARGE SCALE GENOMIC DNA]</scope>
    <source>
        <strain evidence="5 6">3012STDY7089603</strain>
    </source>
</reference>
<evidence type="ECO:0000256" key="3">
    <source>
        <dbReference type="ARBA" id="ARBA00023163"/>
    </source>
</evidence>
<dbReference type="Proteomes" id="UP000377798">
    <property type="component" value="Unassembled WGS sequence"/>
</dbReference>
<evidence type="ECO:0000259" key="4">
    <source>
        <dbReference type="PROSITE" id="PS50987"/>
    </source>
</evidence>
<evidence type="ECO:0000313" key="5">
    <source>
        <dbReference type="EMBL" id="VFB16453.1"/>
    </source>
</evidence>
<dbReference type="GO" id="GO:0003700">
    <property type="term" value="F:DNA-binding transcription factor activity"/>
    <property type="evidence" value="ECO:0007669"/>
    <property type="project" value="InterPro"/>
</dbReference>
<evidence type="ECO:0000256" key="1">
    <source>
        <dbReference type="ARBA" id="ARBA00023015"/>
    </source>
</evidence>
<dbReference type="InterPro" id="IPR036390">
    <property type="entry name" value="WH_DNA-bd_sf"/>
</dbReference>
<proteinExistence type="predicted"/>
<comment type="caution">
    <text evidence="5">The sequence shown here is derived from an EMBL/GenBank/DDBJ whole genome shotgun (WGS) entry which is preliminary data.</text>
</comment>
<keyword evidence="3" id="KW-0804">Transcription</keyword>
<dbReference type="PANTHER" id="PTHR43132:SF2">
    <property type="entry name" value="ARSENICAL RESISTANCE OPERON REPRESSOR ARSR-RELATED"/>
    <property type="match status" value="1"/>
</dbReference>
<dbReference type="InterPro" id="IPR051011">
    <property type="entry name" value="Metal_resp_trans_reg"/>
</dbReference>
<sequence length="112" mass="12844">MSVKKPHHHPNSPCLENLPFDAEVADRLAGIFKQVGDPTRLKIFWLLCQQEECVTNIAYLLDMSSPAISHHLKSLKLADLVESERKGKEMFYRPKSNKPARLLEKILSQTFE</sequence>